<organism evidence="1 2">
    <name type="scientific">Acinetobacter nosocomialis</name>
    <dbReference type="NCBI Taxonomy" id="106654"/>
    <lineage>
        <taxon>Bacteria</taxon>
        <taxon>Pseudomonadati</taxon>
        <taxon>Pseudomonadota</taxon>
        <taxon>Gammaproteobacteria</taxon>
        <taxon>Moraxellales</taxon>
        <taxon>Moraxellaceae</taxon>
        <taxon>Acinetobacter</taxon>
        <taxon>Acinetobacter calcoaceticus/baumannii complex</taxon>
    </lineage>
</organism>
<proteinExistence type="predicted"/>
<dbReference type="RefSeq" id="WP_016804392.1">
    <property type="nucleotide sequence ID" value="NZ_BKRJ01000001.1"/>
</dbReference>
<dbReference type="AlphaFoldDB" id="A0A2L1VEX7"/>
<dbReference type="Proteomes" id="UP000237921">
    <property type="component" value="Chromosome"/>
</dbReference>
<reference evidence="2" key="1">
    <citation type="submission" date="2017-12" db="EMBL/GenBank/DDBJ databases">
        <title>FDA dAtabase for Regulatory Grade micrObial Sequences (FDA-ARGOS): Supporting development and validation of Infectious Disease Dx tests.</title>
        <authorList>
            <person name="Hoffmann M."/>
            <person name="Allard M."/>
            <person name="Evans P."/>
            <person name="Brown E."/>
            <person name="Tallon L."/>
            <person name="Sadzewicz L."/>
            <person name="Sengamalay N."/>
            <person name="Ott S."/>
            <person name="Godinez A."/>
            <person name="Nagaraj S."/>
            <person name="Vavikolanu K."/>
            <person name="Aluvathingal J."/>
            <person name="Nadendla S."/>
            <person name="Sichtig H."/>
        </authorList>
    </citation>
    <scope>NUCLEOTIDE SEQUENCE [LARGE SCALE GENOMIC DNA]</scope>
    <source>
        <strain evidence="2">FDAARGOS_129</strain>
    </source>
</reference>
<name>A0A2L1VEX7_ACINO</name>
<dbReference type="EMBL" id="CP014019">
    <property type="protein sequence ID" value="AVF43636.1"/>
    <property type="molecule type" value="Genomic_DNA"/>
</dbReference>
<evidence type="ECO:0000313" key="2">
    <source>
        <dbReference type="Proteomes" id="UP000237921"/>
    </source>
</evidence>
<protein>
    <submittedName>
        <fullName evidence="1">Uncharacterized protein</fullName>
    </submittedName>
</protein>
<sequence>MVRLQLLFLSNLKKSGTGFLFDGLFIARSGKVINSGSNIGSSVIVPNGQYVDLINVMQVGDGGLVKSSKDVGTDLNNGIEWKEGVVHKLVKGATLNIPGGLTDCWGTSTYYGLSASEGVQVLHLTNSNKTWR</sequence>
<evidence type="ECO:0000313" key="1">
    <source>
        <dbReference type="EMBL" id="AVF43636.1"/>
    </source>
</evidence>
<gene>
    <name evidence="1" type="ORF">AL533_04140</name>
</gene>
<accession>A0A2L1VEX7</accession>